<dbReference type="PROSITE" id="PS50088">
    <property type="entry name" value="ANK_REPEAT"/>
    <property type="match status" value="10"/>
</dbReference>
<gene>
    <name evidence="4" type="ORF">CLO192961_LOCUS132755</name>
</gene>
<feature type="repeat" description="ANK" evidence="3">
    <location>
        <begin position="461"/>
        <end position="493"/>
    </location>
</feature>
<dbReference type="Proteomes" id="UP000766486">
    <property type="component" value="Unassembled WGS sequence"/>
</dbReference>
<feature type="repeat" description="ANK" evidence="3">
    <location>
        <begin position="226"/>
        <end position="258"/>
    </location>
</feature>
<dbReference type="Gene3D" id="1.25.40.20">
    <property type="entry name" value="Ankyrin repeat-containing domain"/>
    <property type="match status" value="4"/>
</dbReference>
<dbReference type="PROSITE" id="PS50297">
    <property type="entry name" value="ANK_REP_REGION"/>
    <property type="match status" value="9"/>
</dbReference>
<evidence type="ECO:0000256" key="3">
    <source>
        <dbReference type="PROSITE-ProRule" id="PRU00023"/>
    </source>
</evidence>
<dbReference type="InterPro" id="IPR036770">
    <property type="entry name" value="Ankyrin_rpt-contain_sf"/>
</dbReference>
<keyword evidence="2 3" id="KW-0040">ANK repeat</keyword>
<evidence type="ECO:0000256" key="2">
    <source>
        <dbReference type="ARBA" id="ARBA00023043"/>
    </source>
</evidence>
<evidence type="ECO:0000313" key="4">
    <source>
        <dbReference type="EMBL" id="VUC24200.1"/>
    </source>
</evidence>
<organism evidence="4 5">
    <name type="scientific">Bionectria ochroleuca</name>
    <name type="common">Gliocladium roseum</name>
    <dbReference type="NCBI Taxonomy" id="29856"/>
    <lineage>
        <taxon>Eukaryota</taxon>
        <taxon>Fungi</taxon>
        <taxon>Dikarya</taxon>
        <taxon>Ascomycota</taxon>
        <taxon>Pezizomycotina</taxon>
        <taxon>Sordariomycetes</taxon>
        <taxon>Hypocreomycetidae</taxon>
        <taxon>Hypocreales</taxon>
        <taxon>Bionectriaceae</taxon>
        <taxon>Clonostachys</taxon>
    </lineage>
</organism>
<evidence type="ECO:0000313" key="5">
    <source>
        <dbReference type="Proteomes" id="UP000766486"/>
    </source>
</evidence>
<dbReference type="PRINTS" id="PR01415">
    <property type="entry name" value="ANKYRIN"/>
</dbReference>
<dbReference type="SUPFAM" id="SSF48403">
    <property type="entry name" value="Ankyrin repeat"/>
    <property type="match status" value="2"/>
</dbReference>
<dbReference type="SMART" id="SM00248">
    <property type="entry name" value="ANK"/>
    <property type="match status" value="21"/>
</dbReference>
<protein>
    <recommendedName>
        <fullName evidence="6">ZZ-type domain-containing protein</fullName>
    </recommendedName>
</protein>
<feature type="repeat" description="ANK" evidence="3">
    <location>
        <begin position="619"/>
        <end position="651"/>
    </location>
</feature>
<feature type="repeat" description="ANK" evidence="3">
    <location>
        <begin position="194"/>
        <end position="226"/>
    </location>
</feature>
<reference evidence="4 5" key="1">
    <citation type="submission" date="2019-06" db="EMBL/GenBank/DDBJ databases">
        <authorList>
            <person name="Broberg M."/>
        </authorList>
    </citation>
    <scope>NUCLEOTIDE SEQUENCE [LARGE SCALE GENOMIC DNA]</scope>
</reference>
<dbReference type="InterPro" id="IPR050889">
    <property type="entry name" value="Dendritic_Spine_Reg/Scaffold"/>
</dbReference>
<dbReference type="Pfam" id="PF12796">
    <property type="entry name" value="Ank_2"/>
    <property type="match status" value="7"/>
</dbReference>
<dbReference type="EMBL" id="CABFNS010000715">
    <property type="protein sequence ID" value="VUC24200.1"/>
    <property type="molecule type" value="Genomic_DNA"/>
</dbReference>
<name>A0ABY6TZT1_BIOOC</name>
<feature type="repeat" description="ANK" evidence="3">
    <location>
        <begin position="258"/>
        <end position="290"/>
    </location>
</feature>
<feature type="repeat" description="ANK" evidence="3">
    <location>
        <begin position="127"/>
        <end position="154"/>
    </location>
</feature>
<keyword evidence="1" id="KW-0677">Repeat</keyword>
<feature type="repeat" description="ANK" evidence="3">
    <location>
        <begin position="523"/>
        <end position="555"/>
    </location>
</feature>
<feature type="repeat" description="ANK" evidence="3">
    <location>
        <begin position="586"/>
        <end position="618"/>
    </location>
</feature>
<accession>A0ABY6TZT1</accession>
<dbReference type="PANTHER" id="PTHR24166">
    <property type="entry name" value="ROLLING PEBBLES, ISOFORM B"/>
    <property type="match status" value="1"/>
</dbReference>
<evidence type="ECO:0008006" key="6">
    <source>
        <dbReference type="Google" id="ProtNLM"/>
    </source>
</evidence>
<dbReference type="Pfam" id="PF00023">
    <property type="entry name" value="Ank"/>
    <property type="match status" value="1"/>
</dbReference>
<feature type="repeat" description="ANK" evidence="3">
    <location>
        <begin position="65"/>
        <end position="93"/>
    </location>
</feature>
<comment type="caution">
    <text evidence="4">The sequence shown here is derived from an EMBL/GenBank/DDBJ whole genome shotgun (WGS) entry which is preliminary data.</text>
</comment>
<keyword evidence="5" id="KW-1185">Reference proteome</keyword>
<dbReference type="PANTHER" id="PTHR24166:SF48">
    <property type="entry name" value="PROTEIN VAPYRIN"/>
    <property type="match status" value="1"/>
</dbReference>
<evidence type="ECO:0000256" key="1">
    <source>
        <dbReference type="ARBA" id="ARBA00022737"/>
    </source>
</evidence>
<feature type="repeat" description="ANK" evidence="3">
    <location>
        <begin position="391"/>
        <end position="423"/>
    </location>
</feature>
<dbReference type="InterPro" id="IPR002110">
    <property type="entry name" value="Ankyrin_rpt"/>
</dbReference>
<proteinExistence type="predicted"/>
<sequence length="862" mass="92178">MASIPRGIDGSDVAVLARLMRQALELDAQGADEPVLTWAVRHGNVELVRHLLDEGHAVQGTEFWPLPLAASLGYCDIIKLLLDRGADVHQRDPFLGDAIEAAAIGRHPAAMRVLCEAGARVDDVFIAGGPILHHAIELGDPELVRLLARSGADIVEFGSSGFQSPLTRAVGMGSIEMVATLLELGADQEASLEHGQMPLVLAARNDEVEIMRLLLDHGWEATELEEGIILLHGVVSQGNLEAARLLLEKGIDAGGLSQGLAALHIAALRGNVDIAELLLANGADLEVGDEERQTSPLCTAVLARQHQMVEYLLKRGANPVAQTTDGATSISLAAFAGSMDLLRLMFEYGRDKEGMTSERARIFPGAVVAGNMELIELLLDSGVDADHLFPPGWTALHIAVDQGHVGLARLLLDRGADIERLRVVAEGHCNPLGLAMHAKNFDMVSLLLDRGANPRAKQGSFRHTPLHICCRDDQPELARLLLDRGADPSEADIHGMTAMHFAAASNSASCIRYWADPSAVGSRQSTPLSFAICSNHKEAVKTLIELGADLNIVQSQSTYLGLATREPSMVELLIELGADVSLLDSAGRTALHAAATLGHLEAARVLLERGANVNSGDRFGYTPLAAAAGRGHGEVVRLLLDRGADPTVPSKTSPSSCGWMPLHGPVCCGNTQALVQLVDAVGVHNLPTNLFGRSLVFFAVAHGRCDAVKLLIEMDENQPQLRDMYGSSPLGMAVRLGHEGIAQLLFNASRPSLDAEDLLGKSIRWWLANAATPSMQELLQNLEAGMSPRKANDRVTHYEPRSGGHCDICLRKLTSDQPRHQCKVCAGGGFNSCVQCVKEGGKCLDPSHELLYHATSLSRTPS</sequence>